<sequence>MSLLQVRSLFLFALVLGLSQAFVGRRNFQESVKTTLFRYEQLHQMLKAQYESIATYKNTQVRNMLQILDAAEGLFSDRFSRNLRTYIYESDHILDLMLQDLKSQLQKYELLIEKSRVFLNQTVAEL</sequence>
<evidence type="ECO:0000313" key="2">
    <source>
        <dbReference type="EMBL" id="KAK7939134.1"/>
    </source>
</evidence>
<organism evidence="2 3">
    <name type="scientific">Mugilogobius chulae</name>
    <name type="common">yellowstripe goby</name>
    <dbReference type="NCBI Taxonomy" id="88201"/>
    <lineage>
        <taxon>Eukaryota</taxon>
        <taxon>Metazoa</taxon>
        <taxon>Chordata</taxon>
        <taxon>Craniata</taxon>
        <taxon>Vertebrata</taxon>
        <taxon>Euteleostomi</taxon>
        <taxon>Actinopterygii</taxon>
        <taxon>Neopterygii</taxon>
        <taxon>Teleostei</taxon>
        <taxon>Neoteleostei</taxon>
        <taxon>Acanthomorphata</taxon>
        <taxon>Gobiaria</taxon>
        <taxon>Gobiiformes</taxon>
        <taxon>Gobioidei</taxon>
        <taxon>Gobiidae</taxon>
        <taxon>Gobionellinae</taxon>
        <taxon>Mugilogobius</taxon>
    </lineage>
</organism>
<proteinExistence type="predicted"/>
<name>A0AAW0Q4S8_9GOBI</name>
<dbReference type="EMBL" id="JBBPFD010000002">
    <property type="protein sequence ID" value="KAK7939134.1"/>
    <property type="molecule type" value="Genomic_DNA"/>
</dbReference>
<comment type="caution">
    <text evidence="2">The sequence shown here is derived from an EMBL/GenBank/DDBJ whole genome shotgun (WGS) entry which is preliminary data.</text>
</comment>
<gene>
    <name evidence="2" type="ORF">WMY93_002460</name>
</gene>
<dbReference type="AlphaFoldDB" id="A0AAW0Q4S8"/>
<keyword evidence="3" id="KW-1185">Reference proteome</keyword>
<evidence type="ECO:0000313" key="3">
    <source>
        <dbReference type="Proteomes" id="UP001460270"/>
    </source>
</evidence>
<protein>
    <submittedName>
        <fullName evidence="2">Uncharacterized protein</fullName>
    </submittedName>
</protein>
<dbReference type="Proteomes" id="UP001460270">
    <property type="component" value="Unassembled WGS sequence"/>
</dbReference>
<reference evidence="3" key="1">
    <citation type="submission" date="2024-04" db="EMBL/GenBank/DDBJ databases">
        <title>Salinicola lusitanus LLJ914,a marine bacterium isolated from the Okinawa Trough.</title>
        <authorList>
            <person name="Li J."/>
        </authorList>
    </citation>
    <scope>NUCLEOTIDE SEQUENCE [LARGE SCALE GENOMIC DNA]</scope>
</reference>
<keyword evidence="1" id="KW-0732">Signal</keyword>
<evidence type="ECO:0000256" key="1">
    <source>
        <dbReference type="SAM" id="SignalP"/>
    </source>
</evidence>
<feature type="signal peptide" evidence="1">
    <location>
        <begin position="1"/>
        <end position="21"/>
    </location>
</feature>
<feature type="chain" id="PRO_5043822054" evidence="1">
    <location>
        <begin position="22"/>
        <end position="126"/>
    </location>
</feature>
<accession>A0AAW0Q4S8</accession>